<dbReference type="InterPro" id="IPR009875">
    <property type="entry name" value="PilZ_domain"/>
</dbReference>
<feature type="domain" description="PilZ" evidence="1">
    <location>
        <begin position="181"/>
        <end position="289"/>
    </location>
</feature>
<dbReference type="KEGG" id="dsf:UWK_00159"/>
<dbReference type="eggNOG" id="ENOG502ZWXU">
    <property type="taxonomic scope" value="Bacteria"/>
</dbReference>
<evidence type="ECO:0000259" key="1">
    <source>
        <dbReference type="Pfam" id="PF07238"/>
    </source>
</evidence>
<name>M1PJR2_DESSD</name>
<protein>
    <submittedName>
        <fullName evidence="2">PilZ domain-containing protein</fullName>
    </submittedName>
</protein>
<reference evidence="3" key="1">
    <citation type="journal article" date="2013" name="Stand. Genomic Sci.">
        <title>Complete genome sequence of Desulfocapsa sulfexigens, a marine deltaproteobacterium specialized in disproportionating inorganic sulfur compounds.</title>
        <authorList>
            <person name="Finster K.W."/>
            <person name="Kjeldsen K.U."/>
            <person name="Kube M."/>
            <person name="Reinhardt R."/>
            <person name="Mussmann M."/>
            <person name="Amann R."/>
            <person name="Schreiber L."/>
        </authorList>
    </citation>
    <scope>NUCLEOTIDE SEQUENCE [LARGE SCALE GENOMIC DNA]</scope>
    <source>
        <strain evidence="3">DSM 10523 / SB164P1</strain>
    </source>
</reference>
<evidence type="ECO:0000313" key="3">
    <source>
        <dbReference type="Proteomes" id="UP000011721"/>
    </source>
</evidence>
<dbReference type="GO" id="GO:0035438">
    <property type="term" value="F:cyclic-di-GMP binding"/>
    <property type="evidence" value="ECO:0007669"/>
    <property type="project" value="InterPro"/>
</dbReference>
<dbReference type="Proteomes" id="UP000011721">
    <property type="component" value="Chromosome"/>
</dbReference>
<organism evidence="2 3">
    <name type="scientific">Desulfocapsa sulfexigens (strain DSM 10523 / SB164P1)</name>
    <dbReference type="NCBI Taxonomy" id="1167006"/>
    <lineage>
        <taxon>Bacteria</taxon>
        <taxon>Pseudomonadati</taxon>
        <taxon>Thermodesulfobacteriota</taxon>
        <taxon>Desulfobulbia</taxon>
        <taxon>Desulfobulbales</taxon>
        <taxon>Desulfocapsaceae</taxon>
        <taxon>Desulfocapsa</taxon>
    </lineage>
</organism>
<dbReference type="AlphaFoldDB" id="M1PJR2"/>
<keyword evidence="3" id="KW-1185">Reference proteome</keyword>
<dbReference type="HOGENOM" id="CLU_911304_0_0_7"/>
<gene>
    <name evidence="2" type="ordered locus">UWK_00159</name>
</gene>
<dbReference type="Gene3D" id="2.40.10.220">
    <property type="entry name" value="predicted glycosyltransferase like domains"/>
    <property type="match status" value="1"/>
</dbReference>
<proteinExistence type="predicted"/>
<accession>M1PJR2</accession>
<sequence>MTADEEKRELQLLNIKKKLSLYFPEDSYSFTKQAIEDGIASGEFMTTVADILPYVQTALFDNKILEVEIDGTTRIYFSRIHDDTPDPEEVVNELGEVELQQLDYVAGDYLKLLNHIICLPLEPGMGNLHIRNSQRVMIRFFTTTSAIELGTFFQDLALVQDLPVLRLSFPVIGRQVQGARAFRAKVPASMGFTLLVKGKKKHRPDIKTVPIDISSEGLSFEVQKEEQLLFREDEICNIRFFLLGDMHVKVNATIRHISKIRNKKGIQYCCGVQFDLSTRSLAASIEAFVATVQRAHLKELSEKSEESGITLIR</sequence>
<dbReference type="Pfam" id="PF07238">
    <property type="entry name" value="PilZ"/>
    <property type="match status" value="1"/>
</dbReference>
<dbReference type="RefSeq" id="WP_015402445.1">
    <property type="nucleotide sequence ID" value="NC_020304.1"/>
</dbReference>
<dbReference type="OrthoDB" id="5430870at2"/>
<dbReference type="EMBL" id="CP003985">
    <property type="protein sequence ID" value="AGF76746.1"/>
    <property type="molecule type" value="Genomic_DNA"/>
</dbReference>
<evidence type="ECO:0000313" key="2">
    <source>
        <dbReference type="EMBL" id="AGF76746.1"/>
    </source>
</evidence>